<dbReference type="InterPro" id="IPR002035">
    <property type="entry name" value="VWF_A"/>
</dbReference>
<dbReference type="InterPro" id="IPR050525">
    <property type="entry name" value="ECM_Assembly_Org"/>
</dbReference>
<dbReference type="Gene3D" id="3.40.50.410">
    <property type="entry name" value="von Willebrand factor, type A domain"/>
    <property type="match status" value="1"/>
</dbReference>
<dbReference type="OrthoDB" id="5990068at2759"/>
<accession>A0A9X0CHI1</accession>
<sequence>MFQRTTVFTLKQYYDAENMTKAIEEAPYLKGGTLTAKALTFVKTELFDKTGRQDVPQVLIVMTDGRSTDKVTLPATELHNANITVFAIGIGRNYDMAQLKEIASKPDVKYALVSDFNRLNDLYAGIRDDACRVNSTFSDQDMPYHTSMDDHTAFEPHGSHALPQISVLKSKSMIEHPHKRSRG</sequence>
<dbReference type="PROSITE" id="PS50234">
    <property type="entry name" value="VWFA"/>
    <property type="match status" value="1"/>
</dbReference>
<keyword evidence="3" id="KW-1185">Reference proteome</keyword>
<dbReference type="Proteomes" id="UP001163046">
    <property type="component" value="Unassembled WGS sequence"/>
</dbReference>
<dbReference type="EMBL" id="MU827782">
    <property type="protein sequence ID" value="KAJ7336533.1"/>
    <property type="molecule type" value="Genomic_DNA"/>
</dbReference>
<dbReference type="SMART" id="SM00327">
    <property type="entry name" value="VWA"/>
    <property type="match status" value="1"/>
</dbReference>
<feature type="domain" description="VWFA" evidence="1">
    <location>
        <begin position="1"/>
        <end position="126"/>
    </location>
</feature>
<dbReference type="InterPro" id="IPR036465">
    <property type="entry name" value="vWFA_dom_sf"/>
</dbReference>
<dbReference type="PANTHER" id="PTHR24020">
    <property type="entry name" value="COLLAGEN ALPHA"/>
    <property type="match status" value="1"/>
</dbReference>
<name>A0A9X0CHI1_9CNID</name>
<comment type="caution">
    <text evidence="2">The sequence shown here is derived from an EMBL/GenBank/DDBJ whole genome shotgun (WGS) entry which is preliminary data.</text>
</comment>
<organism evidence="2 3">
    <name type="scientific">Desmophyllum pertusum</name>
    <dbReference type="NCBI Taxonomy" id="174260"/>
    <lineage>
        <taxon>Eukaryota</taxon>
        <taxon>Metazoa</taxon>
        <taxon>Cnidaria</taxon>
        <taxon>Anthozoa</taxon>
        <taxon>Hexacorallia</taxon>
        <taxon>Scleractinia</taxon>
        <taxon>Caryophylliina</taxon>
        <taxon>Caryophylliidae</taxon>
        <taxon>Desmophyllum</taxon>
    </lineage>
</organism>
<evidence type="ECO:0000313" key="3">
    <source>
        <dbReference type="Proteomes" id="UP001163046"/>
    </source>
</evidence>
<reference evidence="2" key="1">
    <citation type="submission" date="2023-01" db="EMBL/GenBank/DDBJ databases">
        <title>Genome assembly of the deep-sea coral Lophelia pertusa.</title>
        <authorList>
            <person name="Herrera S."/>
            <person name="Cordes E."/>
        </authorList>
    </citation>
    <scope>NUCLEOTIDE SEQUENCE</scope>
    <source>
        <strain evidence="2">USNM1676648</strain>
        <tissue evidence="2">Polyp</tissue>
    </source>
</reference>
<gene>
    <name evidence="2" type="primary">MATN1_3</name>
    <name evidence="2" type="ORF">OS493_011743</name>
</gene>
<proteinExistence type="predicted"/>
<dbReference type="PANTHER" id="PTHR24020:SF20">
    <property type="entry name" value="PH DOMAIN-CONTAINING PROTEIN"/>
    <property type="match status" value="1"/>
</dbReference>
<evidence type="ECO:0000313" key="2">
    <source>
        <dbReference type="EMBL" id="KAJ7336533.1"/>
    </source>
</evidence>
<dbReference type="Pfam" id="PF00092">
    <property type="entry name" value="VWA"/>
    <property type="match status" value="1"/>
</dbReference>
<protein>
    <submittedName>
        <fullName evidence="2">Cartilage matrix protein</fullName>
    </submittedName>
</protein>
<dbReference type="SUPFAM" id="SSF53300">
    <property type="entry name" value="vWA-like"/>
    <property type="match status" value="1"/>
</dbReference>
<dbReference type="AlphaFoldDB" id="A0A9X0CHI1"/>
<evidence type="ECO:0000259" key="1">
    <source>
        <dbReference type="PROSITE" id="PS50234"/>
    </source>
</evidence>